<proteinExistence type="predicted"/>
<dbReference type="KEGG" id="scas:SACC_13160"/>
<dbReference type="InterPro" id="IPR004305">
    <property type="entry name" value="Thiaminase-2/PQQC"/>
</dbReference>
<evidence type="ECO:0000259" key="1">
    <source>
        <dbReference type="Pfam" id="PF03070"/>
    </source>
</evidence>
<dbReference type="SUPFAM" id="SSF48613">
    <property type="entry name" value="Heme oxygenase-like"/>
    <property type="match status" value="1"/>
</dbReference>
<dbReference type="Gene3D" id="1.20.910.10">
    <property type="entry name" value="Heme oxygenase-like"/>
    <property type="match status" value="1"/>
</dbReference>
<evidence type="ECO:0000313" key="3">
    <source>
        <dbReference type="Proteomes" id="UP001319921"/>
    </source>
</evidence>
<dbReference type="RefSeq" id="WP_229572196.1">
    <property type="nucleotide sequence ID" value="NZ_AP025226.1"/>
</dbReference>
<dbReference type="EMBL" id="AP025226">
    <property type="protein sequence ID" value="BDB98299.1"/>
    <property type="molecule type" value="Genomic_DNA"/>
</dbReference>
<name>A0AAQ4CR68_9CREN</name>
<keyword evidence="3" id="KW-1185">Reference proteome</keyword>
<reference evidence="2 3" key="1">
    <citation type="journal article" date="2022" name="Microbiol. Resour. Announc.">
        <title>Complete Genome Sequence of the Hyperthermophilic and Acidophilic Archaeon Saccharolobus caldissimus Strain HS-3T.</title>
        <authorList>
            <person name="Sakai H.D."/>
            <person name="Kurosawa N."/>
        </authorList>
    </citation>
    <scope>NUCLEOTIDE SEQUENCE [LARGE SCALE GENOMIC DNA]</scope>
    <source>
        <strain evidence="2 3">JCM32116</strain>
    </source>
</reference>
<gene>
    <name evidence="2" type="ORF">SACC_13160</name>
</gene>
<dbReference type="Proteomes" id="UP001319921">
    <property type="component" value="Chromosome"/>
</dbReference>
<dbReference type="AlphaFoldDB" id="A0AAQ4CR68"/>
<protein>
    <submittedName>
        <fullName evidence="2">TenA family transcriptional regulator</fullName>
    </submittedName>
</protein>
<dbReference type="Pfam" id="PF03070">
    <property type="entry name" value="TENA_THI-4"/>
    <property type="match status" value="1"/>
</dbReference>
<organism evidence="2 3">
    <name type="scientific">Saccharolobus caldissimus</name>
    <dbReference type="NCBI Taxonomy" id="1702097"/>
    <lineage>
        <taxon>Archaea</taxon>
        <taxon>Thermoproteota</taxon>
        <taxon>Thermoprotei</taxon>
        <taxon>Sulfolobales</taxon>
        <taxon>Sulfolobaceae</taxon>
        <taxon>Saccharolobus</taxon>
    </lineage>
</organism>
<evidence type="ECO:0000313" key="2">
    <source>
        <dbReference type="EMBL" id="BDB98299.1"/>
    </source>
</evidence>
<accession>A0AAQ4CR68</accession>
<sequence length="208" mass="24515">MNPLDQIRRELESLNYQVMNHPILKAAEEGKLNRNVINSFVINQWYIVNHDLRSLAIGLSRSNTIEELEIFKSLLDGDYNALMELIKLMRELRIEIRDPLTYNISPQAVSYTHYLSWLANYAKPSEFLFAGIVNLPVWGYVVTKFGEYLRKNYGIKELGFFEIFKGPYTELENKIVKLVENIPIERLRTISFTIQYYEKAFWDSIYSQ</sequence>
<dbReference type="InterPro" id="IPR016084">
    <property type="entry name" value="Haem_Oase-like_multi-hlx"/>
</dbReference>
<feature type="domain" description="Thiaminase-2/PQQC" evidence="1">
    <location>
        <begin position="10"/>
        <end position="206"/>
    </location>
</feature>
<dbReference type="GeneID" id="68866049"/>